<evidence type="ECO:0000313" key="4">
    <source>
        <dbReference type="EMBL" id="PON33193.1"/>
    </source>
</evidence>
<evidence type="ECO:0000256" key="1">
    <source>
        <dbReference type="PROSITE-ProRule" id="PRU00047"/>
    </source>
</evidence>
<evidence type="ECO:0000256" key="2">
    <source>
        <dbReference type="SAM" id="MobiDB-lite"/>
    </source>
</evidence>
<gene>
    <name evidence="4" type="ORF">PanWU01x14_354720</name>
</gene>
<feature type="compositionally biased region" description="Basic and acidic residues" evidence="2">
    <location>
        <begin position="33"/>
        <end position="48"/>
    </location>
</feature>
<evidence type="ECO:0000313" key="5">
    <source>
        <dbReference type="Proteomes" id="UP000237105"/>
    </source>
</evidence>
<keyword evidence="1" id="KW-0862">Zinc</keyword>
<feature type="region of interest" description="Disordered" evidence="2">
    <location>
        <begin position="1"/>
        <end position="77"/>
    </location>
</feature>
<dbReference type="Proteomes" id="UP000237105">
    <property type="component" value="Unassembled WGS sequence"/>
</dbReference>
<feature type="compositionally biased region" description="Polar residues" evidence="2">
    <location>
        <begin position="10"/>
        <end position="32"/>
    </location>
</feature>
<proteinExistence type="predicted"/>
<dbReference type="PROSITE" id="PS50158">
    <property type="entry name" value="ZF_CCHC"/>
    <property type="match status" value="1"/>
</dbReference>
<sequence length="156" mass="18218">AIQLALKIETQLNKKTNRNPTTAQSSSPPQRSDLSKVKAMERPHDEVVRPTPSHNQPTARPQRKVDNNNTNNPYAVSRGNKCYRCGQTCHYSNQCHQNRPVNLTTHDDNVERDETYFENEEYVDEVEPEKVIYRDEDISLMIRQLMYTPKKEEDMQ</sequence>
<comment type="caution">
    <text evidence="4">The sequence shown here is derived from an EMBL/GenBank/DDBJ whole genome shotgun (WGS) entry which is preliminary data.</text>
</comment>
<protein>
    <submittedName>
        <fullName evidence="4">Zinc finger, CCHC-type</fullName>
    </submittedName>
</protein>
<reference evidence="5" key="1">
    <citation type="submission" date="2016-06" db="EMBL/GenBank/DDBJ databases">
        <title>Parallel loss of symbiosis genes in relatives of nitrogen-fixing non-legume Parasponia.</title>
        <authorList>
            <person name="Van Velzen R."/>
            <person name="Holmer R."/>
            <person name="Bu F."/>
            <person name="Rutten L."/>
            <person name="Van Zeijl A."/>
            <person name="Liu W."/>
            <person name="Santuari L."/>
            <person name="Cao Q."/>
            <person name="Sharma T."/>
            <person name="Shen D."/>
            <person name="Roswanjaya Y."/>
            <person name="Wardhani T."/>
            <person name="Kalhor M.S."/>
            <person name="Jansen J."/>
            <person name="Van den Hoogen J."/>
            <person name="Gungor B."/>
            <person name="Hartog M."/>
            <person name="Hontelez J."/>
            <person name="Verver J."/>
            <person name="Yang W.-C."/>
            <person name="Schijlen E."/>
            <person name="Repin R."/>
            <person name="Schilthuizen M."/>
            <person name="Schranz E."/>
            <person name="Heidstra R."/>
            <person name="Miyata K."/>
            <person name="Fedorova E."/>
            <person name="Kohlen W."/>
            <person name="Bisseling T."/>
            <person name="Smit S."/>
            <person name="Geurts R."/>
        </authorList>
    </citation>
    <scope>NUCLEOTIDE SEQUENCE [LARGE SCALE GENOMIC DNA]</scope>
    <source>
        <strain evidence="5">cv. WU1-14</strain>
    </source>
</reference>
<feature type="domain" description="CCHC-type" evidence="3">
    <location>
        <begin position="81"/>
        <end position="95"/>
    </location>
</feature>
<evidence type="ECO:0000259" key="3">
    <source>
        <dbReference type="PROSITE" id="PS50158"/>
    </source>
</evidence>
<dbReference type="EMBL" id="JXTB01000750">
    <property type="protein sequence ID" value="PON33193.1"/>
    <property type="molecule type" value="Genomic_DNA"/>
</dbReference>
<keyword evidence="5" id="KW-1185">Reference proteome</keyword>
<name>A0A2P5A9I8_PARAD</name>
<dbReference type="AlphaFoldDB" id="A0A2P5A9I8"/>
<accession>A0A2P5A9I8</accession>
<feature type="non-terminal residue" evidence="4">
    <location>
        <position position="1"/>
    </location>
</feature>
<keyword evidence="1" id="KW-0479">Metal-binding</keyword>
<dbReference type="GO" id="GO:0003676">
    <property type="term" value="F:nucleic acid binding"/>
    <property type="evidence" value="ECO:0007669"/>
    <property type="project" value="InterPro"/>
</dbReference>
<dbReference type="InterPro" id="IPR001878">
    <property type="entry name" value="Znf_CCHC"/>
</dbReference>
<organism evidence="4 5">
    <name type="scientific">Parasponia andersonii</name>
    <name type="common">Sponia andersonii</name>
    <dbReference type="NCBI Taxonomy" id="3476"/>
    <lineage>
        <taxon>Eukaryota</taxon>
        <taxon>Viridiplantae</taxon>
        <taxon>Streptophyta</taxon>
        <taxon>Embryophyta</taxon>
        <taxon>Tracheophyta</taxon>
        <taxon>Spermatophyta</taxon>
        <taxon>Magnoliopsida</taxon>
        <taxon>eudicotyledons</taxon>
        <taxon>Gunneridae</taxon>
        <taxon>Pentapetalae</taxon>
        <taxon>rosids</taxon>
        <taxon>fabids</taxon>
        <taxon>Rosales</taxon>
        <taxon>Cannabaceae</taxon>
        <taxon>Parasponia</taxon>
    </lineage>
</organism>
<keyword evidence="1" id="KW-0863">Zinc-finger</keyword>
<dbReference type="OrthoDB" id="1712633at2759"/>
<dbReference type="GO" id="GO:0008270">
    <property type="term" value="F:zinc ion binding"/>
    <property type="evidence" value="ECO:0007669"/>
    <property type="project" value="UniProtKB-KW"/>
</dbReference>